<name>A0A4Q1RIG4_9FIRM</name>
<sequence length="213" mass="24571">MDEMCLEMCKITRWERGYRLILDHVDFSVHKKEKVLIRGKIQEDIRQMFLVASGVTAAQEGTCRISRAGIIPEQFPDLERMRAMDYLLLPLLTQGYERKQAWEQIKPVVKASTLWEKRMIYVKNLTAYEKVVLLSIAALSTEPEILLAGDGISKMTEEERKKYGTWISGRLADSGMAFAAFGNLWEDILCFDRICEIQNGHLLEIHNTREEKG</sequence>
<dbReference type="InterPro" id="IPR027417">
    <property type="entry name" value="P-loop_NTPase"/>
</dbReference>
<dbReference type="SUPFAM" id="SSF52540">
    <property type="entry name" value="P-loop containing nucleoside triphosphate hydrolases"/>
    <property type="match status" value="1"/>
</dbReference>
<dbReference type="Proteomes" id="UP000290106">
    <property type="component" value="Unassembled WGS sequence"/>
</dbReference>
<evidence type="ECO:0000313" key="2">
    <source>
        <dbReference type="Proteomes" id="UP000290106"/>
    </source>
</evidence>
<protein>
    <recommendedName>
        <fullName evidence="3">ABC transporter ATP-binding protein</fullName>
    </recommendedName>
</protein>
<evidence type="ECO:0000313" key="1">
    <source>
        <dbReference type="EMBL" id="RXS75521.1"/>
    </source>
</evidence>
<organism evidence="1 2">
    <name type="scientific">Blautia faecicola</name>
    <dbReference type="NCBI Taxonomy" id="2509240"/>
    <lineage>
        <taxon>Bacteria</taxon>
        <taxon>Bacillati</taxon>
        <taxon>Bacillota</taxon>
        <taxon>Clostridia</taxon>
        <taxon>Lachnospirales</taxon>
        <taxon>Lachnospiraceae</taxon>
        <taxon>Blautia</taxon>
    </lineage>
</organism>
<reference evidence="1 2" key="1">
    <citation type="submission" date="2019-01" db="EMBL/GenBank/DDBJ databases">
        <title>Blautia sp. nov. KGMB01111 isolated human feces.</title>
        <authorList>
            <person name="Park J.-E."/>
            <person name="Kim J.-S."/>
            <person name="Park S.-H."/>
        </authorList>
    </citation>
    <scope>NUCLEOTIDE SEQUENCE [LARGE SCALE GENOMIC DNA]</scope>
    <source>
        <strain evidence="1 2">KGMB01111</strain>
    </source>
</reference>
<dbReference type="Gene3D" id="3.40.50.300">
    <property type="entry name" value="P-loop containing nucleotide triphosphate hydrolases"/>
    <property type="match status" value="1"/>
</dbReference>
<accession>A0A4Q1RIG4</accession>
<evidence type="ECO:0008006" key="3">
    <source>
        <dbReference type="Google" id="ProtNLM"/>
    </source>
</evidence>
<dbReference type="RefSeq" id="WP_129257950.1">
    <property type="nucleotide sequence ID" value="NZ_SDKC01000001.1"/>
</dbReference>
<comment type="caution">
    <text evidence="1">The sequence shown here is derived from an EMBL/GenBank/DDBJ whole genome shotgun (WGS) entry which is preliminary data.</text>
</comment>
<gene>
    <name evidence="1" type="ORF">ETP43_10035</name>
</gene>
<dbReference type="OrthoDB" id="1974974at2"/>
<keyword evidence="2" id="KW-1185">Reference proteome</keyword>
<dbReference type="EMBL" id="SDKC01000001">
    <property type="protein sequence ID" value="RXS75521.1"/>
    <property type="molecule type" value="Genomic_DNA"/>
</dbReference>
<proteinExistence type="predicted"/>
<dbReference type="AlphaFoldDB" id="A0A4Q1RIG4"/>